<feature type="transmembrane region" description="Helical" evidence="2">
    <location>
        <begin position="42"/>
        <end position="69"/>
    </location>
</feature>
<feature type="non-terminal residue" evidence="3">
    <location>
        <position position="125"/>
    </location>
</feature>
<evidence type="ECO:0000313" key="3">
    <source>
        <dbReference type="EMBL" id="MBA8829840.1"/>
    </source>
</evidence>
<protein>
    <submittedName>
        <fullName evidence="3">Uncharacterized protein</fullName>
    </submittedName>
</protein>
<name>A0A7W3JVA8_9MICO</name>
<accession>A0A7W3JVA8</accession>
<proteinExistence type="predicted"/>
<keyword evidence="2" id="KW-0812">Transmembrane</keyword>
<evidence type="ECO:0000256" key="2">
    <source>
        <dbReference type="SAM" id="Phobius"/>
    </source>
</evidence>
<dbReference type="RefSeq" id="WP_220475953.1">
    <property type="nucleotide sequence ID" value="NZ_JACGWU010000008.1"/>
</dbReference>
<keyword evidence="4" id="KW-1185">Reference proteome</keyword>
<gene>
    <name evidence="3" type="ORF">FB555_001966</name>
</gene>
<keyword evidence="2" id="KW-0472">Membrane</keyword>
<feature type="region of interest" description="Disordered" evidence="1">
    <location>
        <begin position="1"/>
        <end position="28"/>
    </location>
</feature>
<reference evidence="3 4" key="1">
    <citation type="submission" date="2020-07" db="EMBL/GenBank/DDBJ databases">
        <title>Sequencing the genomes of 1000 actinobacteria strains.</title>
        <authorList>
            <person name="Klenk H.-P."/>
        </authorList>
    </citation>
    <scope>NUCLEOTIDE SEQUENCE [LARGE SCALE GENOMIC DNA]</scope>
    <source>
        <strain evidence="3 4">DSM 23737</strain>
    </source>
</reference>
<keyword evidence="2" id="KW-1133">Transmembrane helix</keyword>
<evidence type="ECO:0000313" key="4">
    <source>
        <dbReference type="Proteomes" id="UP000524237"/>
    </source>
</evidence>
<organism evidence="3 4">
    <name type="scientific">Alpinimonas psychrophila</name>
    <dbReference type="NCBI Taxonomy" id="748908"/>
    <lineage>
        <taxon>Bacteria</taxon>
        <taxon>Bacillati</taxon>
        <taxon>Actinomycetota</taxon>
        <taxon>Actinomycetes</taxon>
        <taxon>Micrococcales</taxon>
        <taxon>Microbacteriaceae</taxon>
        <taxon>Alpinimonas</taxon>
    </lineage>
</organism>
<feature type="transmembrane region" description="Helical" evidence="2">
    <location>
        <begin position="81"/>
        <end position="99"/>
    </location>
</feature>
<dbReference type="Proteomes" id="UP000524237">
    <property type="component" value="Unassembled WGS sequence"/>
</dbReference>
<dbReference type="EMBL" id="JACGWU010000008">
    <property type="protein sequence ID" value="MBA8829840.1"/>
    <property type="molecule type" value="Genomic_DNA"/>
</dbReference>
<evidence type="ECO:0000256" key="1">
    <source>
        <dbReference type="SAM" id="MobiDB-lite"/>
    </source>
</evidence>
<sequence>MNITTKNRKTTPVPERGSAFTARASSDHSAAAHHRTPLFIHIAAWSVPVLLLGQFALVAVLPVAAIVIGSFASPRARALRWRAGLLAAVYAAPLALWIIRPDGAQSLSKDISPVSVGLIVAASAV</sequence>
<comment type="caution">
    <text evidence="3">The sequence shown here is derived from an EMBL/GenBank/DDBJ whole genome shotgun (WGS) entry which is preliminary data.</text>
</comment>
<dbReference type="AlphaFoldDB" id="A0A7W3JVA8"/>